<evidence type="ECO:0000259" key="2">
    <source>
        <dbReference type="Pfam" id="PF18417"/>
    </source>
</evidence>
<dbReference type="Pfam" id="PF17990">
    <property type="entry name" value="LodA_N"/>
    <property type="match status" value="1"/>
</dbReference>
<dbReference type="Proteomes" id="UP000092544">
    <property type="component" value="Unassembled WGS sequence"/>
</dbReference>
<dbReference type="InterPro" id="IPR033797">
    <property type="entry name" value="LodA"/>
</dbReference>
<protein>
    <submittedName>
        <fullName evidence="3">L-lysine 6-oxidase</fullName>
        <ecNumber evidence="3">1.4.3.20</ecNumber>
    </submittedName>
</protein>
<accession>A0A1A8TT84</accession>
<feature type="domain" description="L-lysine epsilon oxidase C-terminal" evidence="2">
    <location>
        <begin position="440"/>
        <end position="589"/>
    </location>
</feature>
<feature type="domain" description="L-Lysine epsilon oxidase N-terminal" evidence="1">
    <location>
        <begin position="6"/>
        <end position="269"/>
    </location>
</feature>
<dbReference type="InterPro" id="IPR041168">
    <property type="entry name" value="LodA_N"/>
</dbReference>
<dbReference type="GO" id="GO:0033736">
    <property type="term" value="F:L-lysine 6-oxidase activity"/>
    <property type="evidence" value="ECO:0007669"/>
    <property type="project" value="UniProtKB-EC"/>
</dbReference>
<gene>
    <name evidence="3" type="primary">lodA_2</name>
    <name evidence="3" type="ORF">MSP8886_03909</name>
</gene>
<dbReference type="EMBL" id="FLOB01000015">
    <property type="protein sequence ID" value="SBS36939.1"/>
    <property type="molecule type" value="Genomic_DNA"/>
</dbReference>
<evidence type="ECO:0000313" key="4">
    <source>
        <dbReference type="Proteomes" id="UP000092544"/>
    </source>
</evidence>
<evidence type="ECO:0000259" key="1">
    <source>
        <dbReference type="Pfam" id="PF17990"/>
    </source>
</evidence>
<dbReference type="STRING" id="1792290.MSP8886_03909"/>
<proteinExistence type="predicted"/>
<organism evidence="3 4">
    <name type="scientific">Marinomonas spartinae</name>
    <dbReference type="NCBI Taxonomy" id="1792290"/>
    <lineage>
        <taxon>Bacteria</taxon>
        <taxon>Pseudomonadati</taxon>
        <taxon>Pseudomonadota</taxon>
        <taxon>Gammaproteobacteria</taxon>
        <taxon>Oceanospirillales</taxon>
        <taxon>Oceanospirillaceae</taxon>
        <taxon>Marinomonas</taxon>
    </lineage>
</organism>
<keyword evidence="3" id="KW-0560">Oxidoreductase</keyword>
<dbReference type="AlphaFoldDB" id="A0A1A8TT84"/>
<sequence>MTLSIHPSVGVARLGNAEGNNFVLNPTKIGGLPHEHDENMQPTTEVINFKDEAGRIRRQGQVFKVFDESGEELTLQSPNVERIEWTVHLANKKAAWYDFNELNGNLLYGEENSYRNRKTELRNPSVGCNIDDVERQKLIIDLGPRTVSGSAESMASHPVIKAEFDISSIPDDYYTKDKYGANVKEEDRYFPPLDVKQGEDFKSLGTLIMNKHGHLIVLGGYGRAGGNTDLEGYGGGNDWFDDISDGPVSCIVTFKGGSKSDPVKAWVVVGSPDFAPEIVNISTLNDTFFDVGVRNFNLAPDIYDLKKYKNRYDQDGYHYNKNGYDKDGYDSDGCNDSGYNKNGYQKGFNENYIANYERDILPIIQRISQYQWVANVQSMSGFFSYQFDYRDNSEARKPERMKYYNYFRQLDKKVIGDYDQPQQQLISGDSDGNRFPMMPLNSGSNSVKSANAYDLTNNVVEKFLALDATQMFLLKQWAEGKFSVGDCQAFPVNPMDAASIGNCVGLPMCPGIEVTWSLQNPALYEDAYKIKHYKSIDDYAETGLSPGRDECEGGGCEPGDLTKRMACPWQADFFNCTVQTINFNEPKVNKATQTETSRTFKETDVQWSGLPEGVNVSPVITASATKEVGKNDSKPLPPNYYSYWWPPQSPWDVLTGEMDAKGQLLSHFPAGQQINYARGINSYGQMVEHWSALAFIRDQNSKNEGFPYFTESERNHELFEYREIGVGQISGNPKDNETTLPVLFINDKKVPFGTVKDELRDISSGETEKGRNMAKYLEERAFKPVRSTNILPRSGTRARG</sequence>
<name>A0A1A8TT84_9GAMM</name>
<evidence type="ECO:0000313" key="3">
    <source>
        <dbReference type="EMBL" id="SBS36939.1"/>
    </source>
</evidence>
<reference evidence="3 4" key="1">
    <citation type="submission" date="2016-06" db="EMBL/GenBank/DDBJ databases">
        <authorList>
            <person name="Kjaerup R.B."/>
            <person name="Dalgaard T.S."/>
            <person name="Juul-Madsen H.R."/>
        </authorList>
    </citation>
    <scope>NUCLEOTIDE SEQUENCE [LARGE SCALE GENOMIC DNA]</scope>
    <source>
        <strain evidence="3 4">CECT 8886</strain>
    </source>
</reference>
<dbReference type="EC" id="1.4.3.20" evidence="3"/>
<dbReference type="InterPro" id="IPR041173">
    <property type="entry name" value="LodA_C"/>
</dbReference>
<dbReference type="RefSeq" id="WP_245659154.1">
    <property type="nucleotide sequence ID" value="NZ_FLOB01000015.1"/>
</dbReference>
<dbReference type="Pfam" id="PF18417">
    <property type="entry name" value="LodA_C"/>
    <property type="match status" value="1"/>
</dbReference>
<keyword evidence="4" id="KW-1185">Reference proteome</keyword>
<dbReference type="CDD" id="cd14732">
    <property type="entry name" value="LodA"/>
    <property type="match status" value="1"/>
</dbReference>
<dbReference type="GO" id="GO:0031640">
    <property type="term" value="P:killing of cells of another organism"/>
    <property type="evidence" value="ECO:0007669"/>
    <property type="project" value="InterPro"/>
</dbReference>
<dbReference type="GO" id="GO:1900191">
    <property type="term" value="P:negative regulation of single-species biofilm formation"/>
    <property type="evidence" value="ECO:0007669"/>
    <property type="project" value="InterPro"/>
</dbReference>
<dbReference type="NCBIfam" id="NF038172">
    <property type="entry name" value="Lys_ox_CTQ_LodA"/>
    <property type="match status" value="1"/>
</dbReference>